<comment type="caution">
    <text evidence="1">The sequence shown here is derived from an EMBL/GenBank/DDBJ whole genome shotgun (WGS) entry which is preliminary data.</text>
</comment>
<name>A0A4R5CS95_9ACTN</name>
<evidence type="ECO:0000313" key="2">
    <source>
        <dbReference type="Proteomes" id="UP000294739"/>
    </source>
</evidence>
<dbReference type="AlphaFoldDB" id="A0A4R5CS95"/>
<protein>
    <submittedName>
        <fullName evidence="1">Uncharacterized protein</fullName>
    </submittedName>
</protein>
<accession>A0A4R5CS95</accession>
<dbReference type="OrthoDB" id="4829324at2"/>
<dbReference type="InParanoid" id="A0A4R5CS95"/>
<reference evidence="1 2" key="1">
    <citation type="submission" date="2019-03" db="EMBL/GenBank/DDBJ databases">
        <title>Draft genome sequences of novel Actinobacteria.</title>
        <authorList>
            <person name="Sahin N."/>
            <person name="Ay H."/>
            <person name="Saygin H."/>
        </authorList>
    </citation>
    <scope>NUCLEOTIDE SEQUENCE [LARGE SCALE GENOMIC DNA]</scope>
    <source>
        <strain evidence="1 2">5K138</strain>
    </source>
</reference>
<organism evidence="1 2">
    <name type="scientific">Jiangella asiatica</name>
    <dbReference type="NCBI Taxonomy" id="2530372"/>
    <lineage>
        <taxon>Bacteria</taxon>
        <taxon>Bacillati</taxon>
        <taxon>Actinomycetota</taxon>
        <taxon>Actinomycetes</taxon>
        <taxon>Jiangellales</taxon>
        <taxon>Jiangellaceae</taxon>
        <taxon>Jiangella</taxon>
    </lineage>
</organism>
<sequence length="131" mass="14128">MNQVECARLAAAVNHYRPEWPQASLLSFITKNLAARAYRDAAVALTWVATDPATETPARVLENGPWWVAARADEKAPTPDNSVAGKCPRCPAWTIPGDGHACTPAEPTEAYRRARADLAAHTTDSEETSDG</sequence>
<dbReference type="RefSeq" id="WP_131898030.1">
    <property type="nucleotide sequence ID" value="NZ_SMKZ01000032.1"/>
</dbReference>
<gene>
    <name evidence="1" type="ORF">E1269_20650</name>
</gene>
<dbReference type="EMBL" id="SMKZ01000032">
    <property type="protein sequence ID" value="TDE03449.1"/>
    <property type="molecule type" value="Genomic_DNA"/>
</dbReference>
<keyword evidence="2" id="KW-1185">Reference proteome</keyword>
<proteinExistence type="predicted"/>
<evidence type="ECO:0000313" key="1">
    <source>
        <dbReference type="EMBL" id="TDE03449.1"/>
    </source>
</evidence>
<dbReference type="Proteomes" id="UP000294739">
    <property type="component" value="Unassembled WGS sequence"/>
</dbReference>